<evidence type="ECO:0000313" key="2">
    <source>
        <dbReference type="RefSeq" id="XP_073792137.1"/>
    </source>
</evidence>
<protein>
    <submittedName>
        <fullName evidence="2">Probable E3 ubiquitin-protein ligase HECTD4 isoform X1</fullName>
    </submittedName>
</protein>
<name>A0AC58ID27_DANRE</name>
<keyword evidence="1" id="KW-1185">Reference proteome</keyword>
<evidence type="ECO:0000313" key="1">
    <source>
        <dbReference type="Proteomes" id="UP000000437"/>
    </source>
</evidence>
<proteinExistence type="predicted"/>
<reference evidence="2" key="1">
    <citation type="submission" date="2025-08" db="UniProtKB">
        <authorList>
            <consortium name="RefSeq"/>
        </authorList>
    </citation>
    <scope>IDENTIFICATION</scope>
    <source>
        <strain evidence="2">Tuebingen</strain>
        <tissue evidence="2">Fibroblasts and whole tissue</tissue>
    </source>
</reference>
<accession>A0AC58ID27</accession>
<sequence length="300" mass="34398">MIFKSRPEKEKPSSDFYHVFGFYHILTLLFTHSFYFLDSVFVLPDFWNRSTLDSNPAIVVWRLKSVDVHDELTGQTSCGGKALHRTVLSEKTTVLKPKSPEKTKPDEKDPEKSPAKNLEVPEEKFLTLEVFHKFTLDRAKQDIRSVWRAILACGYDLLFDRELLRCESALARLYCRMALLNIFAPKSPHTFTHLFHIPAVRDITLEYLQLLSNQLLTPPLPGVPVESLRLRFALLQSLNSKLENFFLPLVELRLTQTYQNSIATHLCKAKGSCCAVKVLWRVCTAAWPSSTSLPPRVLTH</sequence>
<dbReference type="Proteomes" id="UP000000437">
    <property type="component" value="Chromosome 21"/>
</dbReference>
<organism evidence="1 2">
    <name type="scientific">Danio rerio</name>
    <name type="common">Zebrafish</name>
    <name type="synonym">Brachydanio rerio</name>
    <dbReference type="NCBI Taxonomy" id="7955"/>
    <lineage>
        <taxon>Eukaryota</taxon>
        <taxon>Metazoa</taxon>
        <taxon>Chordata</taxon>
        <taxon>Craniata</taxon>
        <taxon>Vertebrata</taxon>
        <taxon>Euteleostomi</taxon>
        <taxon>Actinopterygii</taxon>
        <taxon>Neopterygii</taxon>
        <taxon>Teleostei</taxon>
        <taxon>Ostariophysi</taxon>
        <taxon>Cypriniformes</taxon>
        <taxon>Danionidae</taxon>
        <taxon>Danioninae</taxon>
        <taxon>Danio</taxon>
    </lineage>
</organism>
<gene>
    <name evidence="2" type="primary">LOC101882892</name>
</gene>
<dbReference type="RefSeq" id="XP_073792137.1">
    <property type="nucleotide sequence ID" value="XM_073936036.1"/>
</dbReference>